<dbReference type="EMBL" id="UYJE01001357">
    <property type="protein sequence ID" value="VDI01535.1"/>
    <property type="molecule type" value="Genomic_DNA"/>
</dbReference>
<dbReference type="Proteomes" id="UP000596742">
    <property type="component" value="Unassembled WGS sequence"/>
</dbReference>
<feature type="chain" id="PRO_5032438803" evidence="2">
    <location>
        <begin position="25"/>
        <end position="190"/>
    </location>
</feature>
<proteinExistence type="predicted"/>
<feature type="region of interest" description="Disordered" evidence="1">
    <location>
        <begin position="32"/>
        <end position="71"/>
    </location>
</feature>
<organism evidence="3 4">
    <name type="scientific">Mytilus galloprovincialis</name>
    <name type="common">Mediterranean mussel</name>
    <dbReference type="NCBI Taxonomy" id="29158"/>
    <lineage>
        <taxon>Eukaryota</taxon>
        <taxon>Metazoa</taxon>
        <taxon>Spiralia</taxon>
        <taxon>Lophotrochozoa</taxon>
        <taxon>Mollusca</taxon>
        <taxon>Bivalvia</taxon>
        <taxon>Autobranchia</taxon>
        <taxon>Pteriomorphia</taxon>
        <taxon>Mytilida</taxon>
        <taxon>Mytiloidea</taxon>
        <taxon>Mytilidae</taxon>
        <taxon>Mytilinae</taxon>
        <taxon>Mytilus</taxon>
    </lineage>
</organism>
<dbReference type="AlphaFoldDB" id="A0A8B6C9P4"/>
<accession>A0A8B6C9P4</accession>
<keyword evidence="4" id="KW-1185">Reference proteome</keyword>
<evidence type="ECO:0000313" key="3">
    <source>
        <dbReference type="EMBL" id="VDI01535.1"/>
    </source>
</evidence>
<gene>
    <name evidence="3" type="ORF">MGAL_10B005032</name>
</gene>
<evidence type="ECO:0000256" key="2">
    <source>
        <dbReference type="SAM" id="SignalP"/>
    </source>
</evidence>
<evidence type="ECO:0000313" key="4">
    <source>
        <dbReference type="Proteomes" id="UP000596742"/>
    </source>
</evidence>
<reference evidence="3" key="1">
    <citation type="submission" date="2018-11" db="EMBL/GenBank/DDBJ databases">
        <authorList>
            <person name="Alioto T."/>
            <person name="Alioto T."/>
        </authorList>
    </citation>
    <scope>NUCLEOTIDE SEQUENCE</scope>
</reference>
<name>A0A8B6C9P4_MYTGA</name>
<protein>
    <submittedName>
        <fullName evidence="3">Uncharacterized protein</fullName>
    </submittedName>
</protein>
<dbReference type="OrthoDB" id="10305219at2759"/>
<comment type="caution">
    <text evidence="3">The sequence shown here is derived from an EMBL/GenBank/DDBJ whole genome shotgun (WGS) entry which is preliminary data.</text>
</comment>
<keyword evidence="2" id="KW-0732">Signal</keyword>
<evidence type="ECO:0000256" key="1">
    <source>
        <dbReference type="SAM" id="MobiDB-lite"/>
    </source>
</evidence>
<feature type="signal peptide" evidence="2">
    <location>
        <begin position="1"/>
        <end position="24"/>
    </location>
</feature>
<sequence>MEKYFKLIVFAIVLVFYVLTLAEAQKLKSCPRSASNANRTNDTEAAPSPGDKPDKPLRVARSSIKSKRPSDYSETLRQFKCHCHKNIADVTKIQPNYLDVCPAKTAIFTTGSWFGRCWVDWPFRRHHCPWTRCVNYNRCSHVKPRFGNSWCVNTQYKTVFIYLLCWEGSHWKYRKVSFRLPTCCGCRVYC</sequence>